<dbReference type="EMBL" id="RHLQ01000021">
    <property type="protein sequence ID" value="RNC98788.1"/>
    <property type="molecule type" value="Genomic_DNA"/>
</dbReference>
<dbReference type="GO" id="GO:0007165">
    <property type="term" value="P:signal transduction"/>
    <property type="evidence" value="ECO:0007669"/>
    <property type="project" value="UniProtKB-KW"/>
</dbReference>
<dbReference type="SUPFAM" id="SSF103190">
    <property type="entry name" value="Sensory domain-like"/>
    <property type="match status" value="1"/>
</dbReference>
<keyword evidence="1 2" id="KW-0807">Transducer</keyword>
<dbReference type="GO" id="GO:0016020">
    <property type="term" value="C:membrane"/>
    <property type="evidence" value="ECO:0007669"/>
    <property type="project" value="InterPro"/>
</dbReference>
<evidence type="ECO:0000256" key="3">
    <source>
        <dbReference type="SAM" id="Coils"/>
    </source>
</evidence>
<dbReference type="Gene3D" id="1.10.287.950">
    <property type="entry name" value="Methyl-accepting chemotaxis protein"/>
    <property type="match status" value="1"/>
</dbReference>
<dbReference type="Proteomes" id="UP000279909">
    <property type="component" value="Unassembled WGS sequence"/>
</dbReference>
<keyword evidence="4" id="KW-0472">Membrane</keyword>
<feature type="domain" description="Methyl-accepting transducer" evidence="5">
    <location>
        <begin position="296"/>
        <end position="532"/>
    </location>
</feature>
<dbReference type="InterPro" id="IPR029151">
    <property type="entry name" value="Sensor-like_sf"/>
</dbReference>
<feature type="transmembrane region" description="Helical" evidence="4">
    <location>
        <begin position="12"/>
        <end position="32"/>
    </location>
</feature>
<accession>A0A3M8H922</accession>
<feature type="coiled-coil region" evidence="3">
    <location>
        <begin position="269"/>
        <end position="296"/>
    </location>
</feature>
<dbReference type="PANTHER" id="PTHR32089">
    <property type="entry name" value="METHYL-ACCEPTING CHEMOTAXIS PROTEIN MCPB"/>
    <property type="match status" value="1"/>
</dbReference>
<evidence type="ECO:0000313" key="7">
    <source>
        <dbReference type="Proteomes" id="UP000279909"/>
    </source>
</evidence>
<gene>
    <name evidence="6" type="ORF">EC501_09860</name>
</gene>
<evidence type="ECO:0000256" key="4">
    <source>
        <dbReference type="SAM" id="Phobius"/>
    </source>
</evidence>
<dbReference type="RefSeq" id="WP_122972121.1">
    <property type="nucleotide sequence ID" value="NZ_RHLQ01000021.1"/>
</dbReference>
<dbReference type="CDD" id="cd11386">
    <property type="entry name" value="MCP_signal"/>
    <property type="match status" value="1"/>
</dbReference>
<dbReference type="Pfam" id="PF00015">
    <property type="entry name" value="MCPsignal"/>
    <property type="match status" value="1"/>
</dbReference>
<feature type="transmembrane region" description="Helical" evidence="4">
    <location>
        <begin position="195"/>
        <end position="215"/>
    </location>
</feature>
<evidence type="ECO:0000256" key="2">
    <source>
        <dbReference type="PROSITE-ProRule" id="PRU00284"/>
    </source>
</evidence>
<proteinExistence type="predicted"/>
<keyword evidence="4" id="KW-1133">Transmembrane helix</keyword>
<comment type="caution">
    <text evidence="6">The sequence shown here is derived from an EMBL/GenBank/DDBJ whole genome shotgun (WGS) entry which is preliminary data.</text>
</comment>
<dbReference type="PROSITE" id="PS50111">
    <property type="entry name" value="CHEMOTAXIS_TRANSDUC_2"/>
    <property type="match status" value="1"/>
</dbReference>
<dbReference type="AlphaFoldDB" id="A0A3M8H922"/>
<name>A0A3M8H922_9BACI</name>
<keyword evidence="7" id="KW-1185">Reference proteome</keyword>
<sequence>MNKGKRLSRQILFIIIVVFVLLLGIYTFTMMYNSRESVQEAVGERTVEIANNMLNFIDVEQYKELAANPEENDLYWELREQLNSLREMNGVLYAYTYAVPEKGEEVTFLVDGMPADDTENAAAIGDKSESTTYEHLQKALKDGSYHSDLLSSDFGEYISGTVPMKDKNGEVVAFLGVDIDASYVDEVSSNVMMGIVPKIGVIFLIIILVGLYIVYRYVNKSLKPLDVLKEASNQLSEGNLKGVNETLSTLKLKQNNEIAIFSKTFSQALNNLSQSLLKINSKSKNLEQVVVELENAATQVGKSTTTIASSIIEIASSSDQQEESNKEVTQAMNEMSIGIQRLADTTSEIAESSTEMTSLVTTSVEHAQQVVSQIQNVETSVVHTESYVREMGEKFSSIKEMVSIITNIADQTNLLALNAAIEAARAGEAGKGFAVVADEVRKLAEMSKSSADDIQNHLQTFVLISNKALEEMENSTEEVKMGNQSVMEIGQMLNQILTVVSAVNSKIQDDSAVIEQMSASSEEILASTEEMNKLVSNTTNQTKEVAGSTDVQVNMVDKLEEVVALLESTSKEMIEEISKFKI</sequence>
<dbReference type="OrthoDB" id="369835at2"/>
<reference evidence="6 7" key="1">
    <citation type="journal article" date="2014" name="Int. J. Syst. Evol. Microbiol.">
        <title>Lysinibacillus halotolerans sp. nov., isolated from saline-alkaline soil.</title>
        <authorList>
            <person name="Kong D."/>
            <person name="Wang Y."/>
            <person name="Zhao B."/>
            <person name="Li Y."/>
            <person name="Song J."/>
            <person name="Zhai Y."/>
            <person name="Zhang C."/>
            <person name="Wang H."/>
            <person name="Chen X."/>
            <person name="Zhao B."/>
            <person name="Ruan Z."/>
        </authorList>
    </citation>
    <scope>NUCLEOTIDE SEQUENCE [LARGE SCALE GENOMIC DNA]</scope>
    <source>
        <strain evidence="6 7">MCCC 1A12703</strain>
    </source>
</reference>
<dbReference type="PANTHER" id="PTHR32089:SF112">
    <property type="entry name" value="LYSOZYME-LIKE PROTEIN-RELATED"/>
    <property type="match status" value="1"/>
</dbReference>
<dbReference type="Gene3D" id="6.10.340.10">
    <property type="match status" value="1"/>
</dbReference>
<keyword evidence="4" id="KW-0812">Transmembrane</keyword>
<evidence type="ECO:0000259" key="5">
    <source>
        <dbReference type="PROSITE" id="PS50111"/>
    </source>
</evidence>
<dbReference type="InterPro" id="IPR004089">
    <property type="entry name" value="MCPsignal_dom"/>
</dbReference>
<dbReference type="SMART" id="SM00283">
    <property type="entry name" value="MA"/>
    <property type="match status" value="1"/>
</dbReference>
<evidence type="ECO:0000256" key="1">
    <source>
        <dbReference type="ARBA" id="ARBA00023224"/>
    </source>
</evidence>
<evidence type="ECO:0000313" key="6">
    <source>
        <dbReference type="EMBL" id="RNC98788.1"/>
    </source>
</evidence>
<dbReference type="SUPFAM" id="SSF58104">
    <property type="entry name" value="Methyl-accepting chemotaxis protein (MCP) signaling domain"/>
    <property type="match status" value="1"/>
</dbReference>
<protein>
    <submittedName>
        <fullName evidence="6">Methyl-accepting chemotaxis protein</fullName>
    </submittedName>
</protein>
<keyword evidence="3" id="KW-0175">Coiled coil</keyword>
<organism evidence="6 7">
    <name type="scientific">Lysinibacillus halotolerans</name>
    <dbReference type="NCBI Taxonomy" id="1368476"/>
    <lineage>
        <taxon>Bacteria</taxon>
        <taxon>Bacillati</taxon>
        <taxon>Bacillota</taxon>
        <taxon>Bacilli</taxon>
        <taxon>Bacillales</taxon>
        <taxon>Bacillaceae</taxon>
        <taxon>Lysinibacillus</taxon>
    </lineage>
</organism>